<dbReference type="NCBIfam" id="TIGR01730">
    <property type="entry name" value="RND_mfp"/>
    <property type="match status" value="1"/>
</dbReference>
<name>A0A4R5DV10_9BACT</name>
<evidence type="ECO:0000259" key="5">
    <source>
        <dbReference type="Pfam" id="PF25954"/>
    </source>
</evidence>
<evidence type="ECO:0000256" key="3">
    <source>
        <dbReference type="ARBA" id="ARBA00022448"/>
    </source>
</evidence>
<feature type="domain" description="Multidrug resistance protein MdtA-like barrel-sandwich hybrid" evidence="4">
    <location>
        <begin position="78"/>
        <end position="196"/>
    </location>
</feature>
<dbReference type="Pfam" id="PF25967">
    <property type="entry name" value="RND-MFP_C"/>
    <property type="match status" value="1"/>
</dbReference>
<dbReference type="Pfam" id="PF25954">
    <property type="entry name" value="Beta-barrel_RND_2"/>
    <property type="match status" value="1"/>
</dbReference>
<evidence type="ECO:0000313" key="7">
    <source>
        <dbReference type="EMBL" id="TDE16180.1"/>
    </source>
</evidence>
<comment type="subcellular location">
    <subcellularLocation>
        <location evidence="1">Cell envelope</location>
    </subcellularLocation>
</comment>
<dbReference type="EMBL" id="SMFL01000003">
    <property type="protein sequence ID" value="TDE16180.1"/>
    <property type="molecule type" value="Genomic_DNA"/>
</dbReference>
<keyword evidence="8" id="KW-1185">Reference proteome</keyword>
<dbReference type="PANTHER" id="PTHR30469">
    <property type="entry name" value="MULTIDRUG RESISTANCE PROTEIN MDTA"/>
    <property type="match status" value="1"/>
</dbReference>
<accession>A0A4R5DV10</accession>
<reference evidence="7 8" key="1">
    <citation type="submission" date="2019-03" db="EMBL/GenBank/DDBJ databases">
        <title>Dyadobacter AR-3-6 sp. nov., isolated from arctic soil.</title>
        <authorList>
            <person name="Chaudhary D.K."/>
        </authorList>
    </citation>
    <scope>NUCLEOTIDE SEQUENCE [LARGE SCALE GENOMIC DNA]</scope>
    <source>
        <strain evidence="7 8">AR-3-6</strain>
    </source>
</reference>
<evidence type="ECO:0000256" key="2">
    <source>
        <dbReference type="ARBA" id="ARBA00009477"/>
    </source>
</evidence>
<comment type="similarity">
    <text evidence="2">Belongs to the membrane fusion protein (MFP) (TC 8.A.1) family.</text>
</comment>
<keyword evidence="3" id="KW-0813">Transport</keyword>
<dbReference type="PANTHER" id="PTHR30469:SF36">
    <property type="entry name" value="BLL3903 PROTEIN"/>
    <property type="match status" value="1"/>
</dbReference>
<dbReference type="OrthoDB" id="9806939at2"/>
<dbReference type="Pfam" id="PF25917">
    <property type="entry name" value="BSH_RND"/>
    <property type="match status" value="1"/>
</dbReference>
<dbReference type="Gene3D" id="2.40.50.100">
    <property type="match status" value="1"/>
</dbReference>
<sequence length="372" mass="40081">MNPIFSWSARAGRINLIPYLSSVFITGTLLFSVSCREKKDTFEKKSGGGPTTVDVIIAKSEKIGNQVEVNGTVVANEFAELRPEVSGLLTFLDVPEGKTVTKGTVIARINSADLEAQLNRSKVQLELSETNEKRLQQLVAVNGINQADYDAVVNSVNVLKADMQYTQALIAKTIVRAPFTGTIGLRKVSAGSFVTPTSVIATMQQLSQLRIDFTIPEVYQKYVQKGSNVQVLIDQSAGTMQYARIIATEPQVNQSTRNITVRAALSGASVSPGSFVKVYLNAGAEKQSILVPANSIIPESKSKKIVTVKGGKAVFVTIETGARQEEYVEVTKGLSVGDSVVVSGVLFTRPDAPVKVRSVRSLKVVNKESAQE</sequence>
<evidence type="ECO:0000259" key="6">
    <source>
        <dbReference type="Pfam" id="PF25967"/>
    </source>
</evidence>
<proteinExistence type="inferred from homology"/>
<dbReference type="Gene3D" id="2.40.420.20">
    <property type="match status" value="1"/>
</dbReference>
<evidence type="ECO:0000259" key="4">
    <source>
        <dbReference type="Pfam" id="PF25917"/>
    </source>
</evidence>
<dbReference type="Proteomes" id="UP000294850">
    <property type="component" value="Unassembled WGS sequence"/>
</dbReference>
<dbReference type="InterPro" id="IPR006143">
    <property type="entry name" value="RND_pump_MFP"/>
</dbReference>
<protein>
    <submittedName>
        <fullName evidence="7">Efflux RND transporter periplasmic adaptor subunit</fullName>
    </submittedName>
</protein>
<dbReference type="GO" id="GO:0015562">
    <property type="term" value="F:efflux transmembrane transporter activity"/>
    <property type="evidence" value="ECO:0007669"/>
    <property type="project" value="TreeGrafter"/>
</dbReference>
<dbReference type="InterPro" id="IPR058627">
    <property type="entry name" value="MdtA-like_C"/>
</dbReference>
<dbReference type="SUPFAM" id="SSF111369">
    <property type="entry name" value="HlyD-like secretion proteins"/>
    <property type="match status" value="1"/>
</dbReference>
<dbReference type="Gene3D" id="1.10.287.470">
    <property type="entry name" value="Helix hairpin bin"/>
    <property type="match status" value="1"/>
</dbReference>
<comment type="caution">
    <text evidence="7">The sequence shown here is derived from an EMBL/GenBank/DDBJ whole genome shotgun (WGS) entry which is preliminary data.</text>
</comment>
<evidence type="ECO:0000313" key="8">
    <source>
        <dbReference type="Proteomes" id="UP000294850"/>
    </source>
</evidence>
<gene>
    <name evidence="7" type="ORF">E0F88_07965</name>
</gene>
<organism evidence="7 8">
    <name type="scientific">Dyadobacter psychrotolerans</name>
    <dbReference type="NCBI Taxonomy" id="2541721"/>
    <lineage>
        <taxon>Bacteria</taxon>
        <taxon>Pseudomonadati</taxon>
        <taxon>Bacteroidota</taxon>
        <taxon>Cytophagia</taxon>
        <taxon>Cytophagales</taxon>
        <taxon>Spirosomataceae</taxon>
        <taxon>Dyadobacter</taxon>
    </lineage>
</organism>
<dbReference type="RefSeq" id="WP_131957713.1">
    <property type="nucleotide sequence ID" value="NZ_SMFL01000003.1"/>
</dbReference>
<dbReference type="InterPro" id="IPR058792">
    <property type="entry name" value="Beta-barrel_RND_2"/>
</dbReference>
<dbReference type="Gene3D" id="2.40.30.170">
    <property type="match status" value="1"/>
</dbReference>
<feature type="domain" description="CusB-like beta-barrel" evidence="5">
    <location>
        <begin position="212"/>
        <end position="282"/>
    </location>
</feature>
<dbReference type="AlphaFoldDB" id="A0A4R5DV10"/>
<feature type="domain" description="Multidrug resistance protein MdtA-like C-terminal permuted SH3" evidence="6">
    <location>
        <begin position="289"/>
        <end position="345"/>
    </location>
</feature>
<dbReference type="GO" id="GO:1990281">
    <property type="term" value="C:efflux pump complex"/>
    <property type="evidence" value="ECO:0007669"/>
    <property type="project" value="TreeGrafter"/>
</dbReference>
<evidence type="ECO:0000256" key="1">
    <source>
        <dbReference type="ARBA" id="ARBA00004196"/>
    </source>
</evidence>
<dbReference type="InterPro" id="IPR058625">
    <property type="entry name" value="MdtA-like_BSH"/>
</dbReference>